<feature type="non-terminal residue" evidence="1">
    <location>
        <position position="32"/>
    </location>
</feature>
<dbReference type="AlphaFoldDB" id="A0A5J4WE46"/>
<reference evidence="1 2" key="1">
    <citation type="submission" date="2019-03" db="EMBL/GenBank/DDBJ databases">
        <title>Single cell metagenomics reveals metabolic interactions within the superorganism composed of flagellate Streblomastix strix and complex community of Bacteroidetes bacteria on its surface.</title>
        <authorList>
            <person name="Treitli S.C."/>
            <person name="Kolisko M."/>
            <person name="Husnik F."/>
            <person name="Keeling P."/>
            <person name="Hampl V."/>
        </authorList>
    </citation>
    <scope>NUCLEOTIDE SEQUENCE [LARGE SCALE GENOMIC DNA]</scope>
    <source>
        <strain evidence="1">ST1C</strain>
    </source>
</reference>
<dbReference type="EMBL" id="SNRW01002300">
    <property type="protein sequence ID" value="KAA6393218.1"/>
    <property type="molecule type" value="Genomic_DNA"/>
</dbReference>
<dbReference type="Proteomes" id="UP000324800">
    <property type="component" value="Unassembled WGS sequence"/>
</dbReference>
<name>A0A5J4WE46_9EUKA</name>
<proteinExistence type="predicted"/>
<comment type="caution">
    <text evidence="1">The sequence shown here is derived from an EMBL/GenBank/DDBJ whole genome shotgun (WGS) entry which is preliminary data.</text>
</comment>
<organism evidence="1 2">
    <name type="scientific">Streblomastix strix</name>
    <dbReference type="NCBI Taxonomy" id="222440"/>
    <lineage>
        <taxon>Eukaryota</taxon>
        <taxon>Metamonada</taxon>
        <taxon>Preaxostyla</taxon>
        <taxon>Oxymonadida</taxon>
        <taxon>Streblomastigidae</taxon>
        <taxon>Streblomastix</taxon>
    </lineage>
</organism>
<sequence length="32" mass="3472">MGAFASQFEKIEFSRTENAVPVENVTQIVSAA</sequence>
<evidence type="ECO:0000313" key="2">
    <source>
        <dbReference type="Proteomes" id="UP000324800"/>
    </source>
</evidence>
<evidence type="ECO:0000313" key="1">
    <source>
        <dbReference type="EMBL" id="KAA6393218.1"/>
    </source>
</evidence>
<protein>
    <submittedName>
        <fullName evidence="1">Uncharacterized protein</fullName>
    </submittedName>
</protein>
<gene>
    <name evidence="1" type="ORF">EZS28_011251</name>
</gene>
<accession>A0A5J4WE46</accession>